<feature type="compositionally biased region" description="Low complexity" evidence="1">
    <location>
        <begin position="260"/>
        <end position="292"/>
    </location>
</feature>
<feature type="region of interest" description="Disordered" evidence="1">
    <location>
        <begin position="186"/>
        <end position="318"/>
    </location>
</feature>
<feature type="compositionally biased region" description="Basic and acidic residues" evidence="1">
    <location>
        <begin position="293"/>
        <end position="305"/>
    </location>
</feature>
<accession>A0A7S4J9V0</accession>
<name>A0A7S4J9V0_GUITH</name>
<feature type="compositionally biased region" description="Polar residues" evidence="1">
    <location>
        <begin position="215"/>
        <end position="238"/>
    </location>
</feature>
<feature type="compositionally biased region" description="Basic and acidic residues" evidence="1">
    <location>
        <begin position="186"/>
        <end position="213"/>
    </location>
</feature>
<reference evidence="2" key="1">
    <citation type="submission" date="2021-01" db="EMBL/GenBank/DDBJ databases">
        <authorList>
            <person name="Corre E."/>
            <person name="Pelletier E."/>
            <person name="Niang G."/>
            <person name="Scheremetjew M."/>
            <person name="Finn R."/>
            <person name="Kale V."/>
            <person name="Holt S."/>
            <person name="Cochrane G."/>
            <person name="Meng A."/>
            <person name="Brown T."/>
            <person name="Cohen L."/>
        </authorList>
    </citation>
    <scope>NUCLEOTIDE SEQUENCE</scope>
    <source>
        <strain evidence="2">CCMP 2712</strain>
    </source>
</reference>
<feature type="compositionally biased region" description="Basic and acidic residues" evidence="1">
    <location>
        <begin position="239"/>
        <end position="249"/>
    </location>
</feature>
<proteinExistence type="predicted"/>
<evidence type="ECO:0000256" key="1">
    <source>
        <dbReference type="SAM" id="MobiDB-lite"/>
    </source>
</evidence>
<dbReference type="EMBL" id="HBKN01004880">
    <property type="protein sequence ID" value="CAE2256943.1"/>
    <property type="molecule type" value="Transcribed_RNA"/>
</dbReference>
<feature type="compositionally biased region" description="Basic and acidic residues" evidence="1">
    <location>
        <begin position="42"/>
        <end position="68"/>
    </location>
</feature>
<sequence>MSSGSKRRIGEAFGNSDRDKHQNNKTNQHLSPEEQLAQAVSRLEDIRNGTDDELIRESEDLSRKRDEQLNALLAKGSGGHSKGNLSRSSVEAQRRTICDEFESARAKAQDRLRTEMETLQQWAQGEIETAANSGMTSRVRRKTRARGEADGFLADREKASSIIYRLQELQQRVILTKDDLDRDLDTLRSKAPKTEKESSKTAKTKQAEEDHSGKKTNPSSKAPVSSNSAPSKANTSSSKSDKTANKSEKSAPATNDKTSKPASSSSKQSNTNTSAKAGSSSKANNAQANGKGTAEKSARQDRAENRAGSSSVYTSKGVLYMDKERFEKGDAVSVILEDGTSIKGTINTINSLELRIQQSEGDSISKVYLSHLKNKKASLHKQEES</sequence>
<dbReference type="AlphaFoldDB" id="A0A7S4J9V0"/>
<gene>
    <name evidence="2" type="ORF">GTHE00462_LOCUS4017</name>
</gene>
<organism evidence="2">
    <name type="scientific">Guillardia theta</name>
    <name type="common">Cryptophyte</name>
    <name type="synonym">Cryptomonas phi</name>
    <dbReference type="NCBI Taxonomy" id="55529"/>
    <lineage>
        <taxon>Eukaryota</taxon>
        <taxon>Cryptophyceae</taxon>
        <taxon>Pyrenomonadales</taxon>
        <taxon>Geminigeraceae</taxon>
        <taxon>Guillardia</taxon>
    </lineage>
</organism>
<feature type="region of interest" description="Disordered" evidence="1">
    <location>
        <begin position="1"/>
        <end position="90"/>
    </location>
</feature>
<protein>
    <submittedName>
        <fullName evidence="2">Uncharacterized protein</fullName>
    </submittedName>
</protein>
<evidence type="ECO:0000313" key="2">
    <source>
        <dbReference type="EMBL" id="CAE2256943.1"/>
    </source>
</evidence>